<organism evidence="1 2">
    <name type="scientific">Aneurinibacillus soli</name>
    <dbReference type="NCBI Taxonomy" id="1500254"/>
    <lineage>
        <taxon>Bacteria</taxon>
        <taxon>Bacillati</taxon>
        <taxon>Bacillota</taxon>
        <taxon>Bacilli</taxon>
        <taxon>Bacillales</taxon>
        <taxon>Paenibacillaceae</taxon>
        <taxon>Aneurinibacillus group</taxon>
        <taxon>Aneurinibacillus</taxon>
    </lineage>
</organism>
<evidence type="ECO:0000313" key="2">
    <source>
        <dbReference type="Proteomes" id="UP000217696"/>
    </source>
</evidence>
<keyword evidence="2" id="KW-1185">Reference proteome</keyword>
<dbReference type="RefSeq" id="WP_096465985.1">
    <property type="nucleotide sequence ID" value="NZ_AP017312.1"/>
</dbReference>
<dbReference type="AlphaFoldDB" id="A0A0U5AWU6"/>
<dbReference type="OrthoDB" id="1955141at2"/>
<proteinExistence type="predicted"/>
<protein>
    <submittedName>
        <fullName evidence="1">Uncharacterized protein</fullName>
    </submittedName>
</protein>
<dbReference type="EMBL" id="AP017312">
    <property type="protein sequence ID" value="BAU28209.1"/>
    <property type="molecule type" value="Genomic_DNA"/>
</dbReference>
<evidence type="ECO:0000313" key="1">
    <source>
        <dbReference type="EMBL" id="BAU28209.1"/>
    </source>
</evidence>
<gene>
    <name evidence="1" type="ORF">CB4_02383</name>
</gene>
<reference evidence="1 2" key="1">
    <citation type="submission" date="2015-12" db="EMBL/GenBank/DDBJ databases">
        <title>Genome sequence of Aneurinibacillus soli.</title>
        <authorList>
            <person name="Lee J.S."/>
            <person name="Lee K.C."/>
            <person name="Kim K.K."/>
            <person name="Lee B.W."/>
        </authorList>
    </citation>
    <scope>NUCLEOTIDE SEQUENCE [LARGE SCALE GENOMIC DNA]</scope>
    <source>
        <strain evidence="1 2">CB4</strain>
    </source>
</reference>
<dbReference type="Proteomes" id="UP000217696">
    <property type="component" value="Chromosome"/>
</dbReference>
<name>A0A0U5AWU6_9BACL</name>
<sequence>MCKCNSRVNVIINECCDCGSPGTGSDPSHNHDDRYYTKGETDTLLAEKAPLHHTHTASEIQDFVPAVEQIVNTLPQKGANVQVNGVPVIPPTVNFKNGDGIVLNVEERGNVADITVSSDIETTQLTKLGQRAGDTFIHPITKPSALLDYSPIEVLKFALTQQGAQLYAMGFNNTDADQFNFDPLYTQFTGVMKPVNQKDYLMEKTTWSESGVLFQVDIDSNVAKLESVLSA</sequence>
<accession>A0A0U5AWU6</accession>
<dbReference type="KEGG" id="asoc:CB4_02383"/>